<feature type="region of interest" description="Disordered" evidence="1">
    <location>
        <begin position="284"/>
        <end position="357"/>
    </location>
</feature>
<dbReference type="EMBL" id="JAQNDL010000002">
    <property type="protein sequence ID" value="MDC0719918.1"/>
    <property type="molecule type" value="Genomic_DNA"/>
</dbReference>
<feature type="compositionally biased region" description="Acidic residues" evidence="1">
    <location>
        <begin position="348"/>
        <end position="357"/>
    </location>
</feature>
<feature type="compositionally biased region" description="Low complexity" evidence="1">
    <location>
        <begin position="311"/>
        <end position="323"/>
    </location>
</feature>
<evidence type="ECO:0000313" key="3">
    <source>
        <dbReference type="Proteomes" id="UP001221686"/>
    </source>
</evidence>
<dbReference type="PANTHER" id="PTHR35984">
    <property type="entry name" value="PERIPLASMIC SERINE PROTEASE"/>
    <property type="match status" value="1"/>
</dbReference>
<dbReference type="PANTHER" id="PTHR35984:SF1">
    <property type="entry name" value="PERIPLASMIC SERINE PROTEASE"/>
    <property type="match status" value="1"/>
</dbReference>
<evidence type="ECO:0000256" key="1">
    <source>
        <dbReference type="SAM" id="MobiDB-lite"/>
    </source>
</evidence>
<dbReference type="Proteomes" id="UP001221686">
    <property type="component" value="Unassembled WGS sequence"/>
</dbReference>
<dbReference type="InterPro" id="IPR029045">
    <property type="entry name" value="ClpP/crotonase-like_dom_sf"/>
</dbReference>
<keyword evidence="3" id="KW-1185">Reference proteome</keyword>
<dbReference type="Gene3D" id="3.90.226.10">
    <property type="entry name" value="2-enoyl-CoA Hydratase, Chain A, domain 1"/>
    <property type="match status" value="1"/>
</dbReference>
<reference evidence="2 3" key="1">
    <citation type="submission" date="2022-11" db="EMBL/GenBank/DDBJ databases">
        <title>Minimal conservation of predation-associated metabolite biosynthetic gene clusters underscores biosynthetic potential of Myxococcota including descriptions for ten novel species: Archangium lansinium sp. nov., Myxococcus landrumus sp. nov., Nannocystis bai.</title>
        <authorList>
            <person name="Ahearne A."/>
            <person name="Stevens C."/>
            <person name="Dowd S."/>
        </authorList>
    </citation>
    <scope>NUCLEOTIDE SEQUENCE [LARGE SCALE GENOMIC DNA]</scope>
    <source>
        <strain evidence="2 3">BB15-2</strain>
    </source>
</reference>
<dbReference type="RefSeq" id="WP_272088416.1">
    <property type="nucleotide sequence ID" value="NZ_JAQNDL010000002.1"/>
</dbReference>
<protein>
    <recommendedName>
        <fullName evidence="4">SppA protein</fullName>
    </recommendedName>
</protein>
<proteinExistence type="predicted"/>
<gene>
    <name evidence="2" type="ORF">POL25_23665</name>
</gene>
<evidence type="ECO:0000313" key="2">
    <source>
        <dbReference type="EMBL" id="MDC0719918.1"/>
    </source>
</evidence>
<comment type="caution">
    <text evidence="2">The sequence shown here is derived from an EMBL/GenBank/DDBJ whole genome shotgun (WGS) entry which is preliminary data.</text>
</comment>
<name>A0ABT5E244_9BACT</name>
<accession>A0ABT5E244</accession>
<evidence type="ECO:0008006" key="4">
    <source>
        <dbReference type="Google" id="ProtNLM"/>
    </source>
</evidence>
<dbReference type="SUPFAM" id="SSF52096">
    <property type="entry name" value="ClpP/crotonase"/>
    <property type="match status" value="1"/>
</dbReference>
<sequence>MESEPSKTDKAEFAAEIEALAAALNADILVYSGDIEPGNEDTVIELCNRRARRPNILLLLATYGGDAHTAYRISRCLQQKYTQFFVLVTGRCKSAGTLLATGANELIMGDLAELGPLDVQMRKTDEIDERSSGLTPSQAMMSLDAQTVVAFQQHFLSLKEISLTTRTAAEIASSLVTGLYSGIYSQIEPMKVGEMQRALTVARVYGMRLQRNVKANPRADVLSLLVSAFPDHGYVIDREEARTLFERVREPSNEEMKIVKRLFGILREPAEPTQICFLNPQHQPELEESQDAKQKSDATDAGGSGEDFESDGATAEGSGATGAPNSATGRPGAGQADPVAAPAPLASSDDEEPANEV</sequence>
<dbReference type="InterPro" id="IPR002825">
    <property type="entry name" value="Pept_S49_ser-pept_pro"/>
</dbReference>
<organism evidence="2 3">
    <name type="scientific">Nannocystis bainbridge</name>
    <dbReference type="NCBI Taxonomy" id="2995303"/>
    <lineage>
        <taxon>Bacteria</taxon>
        <taxon>Pseudomonadati</taxon>
        <taxon>Myxococcota</taxon>
        <taxon>Polyangia</taxon>
        <taxon>Nannocystales</taxon>
        <taxon>Nannocystaceae</taxon>
        <taxon>Nannocystis</taxon>
    </lineage>
</organism>